<feature type="compositionally biased region" description="Basic and acidic residues" evidence="2">
    <location>
        <begin position="10"/>
        <end position="25"/>
    </location>
</feature>
<gene>
    <name evidence="3" type="ORF">TIFTF001_020818</name>
</gene>
<evidence type="ECO:0000313" key="3">
    <source>
        <dbReference type="EMBL" id="GMN51657.1"/>
    </source>
</evidence>
<proteinExistence type="predicted"/>
<evidence type="ECO:0000256" key="2">
    <source>
        <dbReference type="SAM" id="MobiDB-lite"/>
    </source>
</evidence>
<evidence type="ECO:0000256" key="1">
    <source>
        <dbReference type="SAM" id="Coils"/>
    </source>
</evidence>
<feature type="region of interest" description="Disordered" evidence="2">
    <location>
        <begin position="1"/>
        <end position="34"/>
    </location>
</feature>
<keyword evidence="4" id="KW-1185">Reference proteome</keyword>
<protein>
    <submittedName>
        <fullName evidence="3">Uncharacterized protein</fullName>
    </submittedName>
</protein>
<comment type="caution">
    <text evidence="3">The sequence shown here is derived from an EMBL/GenBank/DDBJ whole genome shotgun (WGS) entry which is preliminary data.</text>
</comment>
<dbReference type="AlphaFoldDB" id="A0AA88DE14"/>
<accession>A0AA88DE14</accession>
<organism evidence="3 4">
    <name type="scientific">Ficus carica</name>
    <name type="common">Common fig</name>
    <dbReference type="NCBI Taxonomy" id="3494"/>
    <lineage>
        <taxon>Eukaryota</taxon>
        <taxon>Viridiplantae</taxon>
        <taxon>Streptophyta</taxon>
        <taxon>Embryophyta</taxon>
        <taxon>Tracheophyta</taxon>
        <taxon>Spermatophyta</taxon>
        <taxon>Magnoliopsida</taxon>
        <taxon>eudicotyledons</taxon>
        <taxon>Gunneridae</taxon>
        <taxon>Pentapetalae</taxon>
        <taxon>rosids</taxon>
        <taxon>fabids</taxon>
        <taxon>Rosales</taxon>
        <taxon>Moraceae</taxon>
        <taxon>Ficeae</taxon>
        <taxon>Ficus</taxon>
    </lineage>
</organism>
<dbReference type="EMBL" id="BTGU01000038">
    <property type="protein sequence ID" value="GMN51657.1"/>
    <property type="molecule type" value="Genomic_DNA"/>
</dbReference>
<keyword evidence="1" id="KW-0175">Coiled coil</keyword>
<reference evidence="3" key="1">
    <citation type="submission" date="2023-07" db="EMBL/GenBank/DDBJ databases">
        <title>draft genome sequence of fig (Ficus carica).</title>
        <authorList>
            <person name="Takahashi T."/>
            <person name="Nishimura K."/>
        </authorList>
    </citation>
    <scope>NUCLEOTIDE SEQUENCE</scope>
</reference>
<feature type="coiled-coil region" evidence="1">
    <location>
        <begin position="83"/>
        <end position="152"/>
    </location>
</feature>
<dbReference type="Proteomes" id="UP001187192">
    <property type="component" value="Unassembled WGS sequence"/>
</dbReference>
<sequence length="192" mass="22158">MERFLGAWDQTRRDNRQVDPEKESTRSTSQNTDLSSCSSILTEFEARIADEFLEAIEENTLEENLERSWSCLVDAFVNLIEAREQSKSVIEKMEAEAKRHKDLAEKAKEKAVIARQQARSAKLESGRLRAQVERLRKELEAARAEHERYVSEFEPLALEKAHADAVAEYFPGMKDLKYHLLKHNPSANPSRR</sequence>
<evidence type="ECO:0000313" key="4">
    <source>
        <dbReference type="Proteomes" id="UP001187192"/>
    </source>
</evidence>
<name>A0AA88DE14_FICCA</name>